<feature type="compositionally biased region" description="Basic and acidic residues" evidence="2">
    <location>
        <begin position="138"/>
        <end position="148"/>
    </location>
</feature>
<proteinExistence type="predicted"/>
<feature type="compositionally biased region" description="Basic and acidic residues" evidence="2">
    <location>
        <begin position="627"/>
        <end position="637"/>
    </location>
</feature>
<feature type="compositionally biased region" description="Polar residues" evidence="2">
    <location>
        <begin position="682"/>
        <end position="695"/>
    </location>
</feature>
<reference evidence="3" key="1">
    <citation type="submission" date="2025-08" db="UniProtKB">
        <authorList>
            <consortium name="Ensembl"/>
        </authorList>
    </citation>
    <scope>IDENTIFICATION</scope>
</reference>
<feature type="compositionally biased region" description="Basic and acidic residues" evidence="2">
    <location>
        <begin position="582"/>
        <end position="613"/>
    </location>
</feature>
<dbReference type="STRING" id="8078.ENSFHEP00000003103"/>
<feature type="coiled-coil region" evidence="1">
    <location>
        <begin position="732"/>
        <end position="759"/>
    </location>
</feature>
<feature type="compositionally biased region" description="Polar residues" evidence="2">
    <location>
        <begin position="240"/>
        <end position="254"/>
    </location>
</feature>
<dbReference type="GO" id="GO:0000922">
    <property type="term" value="C:spindle pole"/>
    <property type="evidence" value="ECO:0007669"/>
    <property type="project" value="InterPro"/>
</dbReference>
<evidence type="ECO:0000313" key="3">
    <source>
        <dbReference type="Ensembl" id="ENSFHEP00000003103.1"/>
    </source>
</evidence>
<dbReference type="GO" id="GO:0005874">
    <property type="term" value="C:microtubule"/>
    <property type="evidence" value="ECO:0007669"/>
    <property type="project" value="InterPro"/>
</dbReference>
<feature type="compositionally biased region" description="Basic residues" evidence="2">
    <location>
        <begin position="149"/>
        <end position="163"/>
    </location>
</feature>
<dbReference type="GO" id="GO:0032467">
    <property type="term" value="P:positive regulation of cytokinesis"/>
    <property type="evidence" value="ECO:0007669"/>
    <property type="project" value="InterPro"/>
</dbReference>
<feature type="region of interest" description="Disordered" evidence="2">
    <location>
        <begin position="559"/>
        <end position="613"/>
    </location>
</feature>
<name>A0A3Q2STE4_FUNHE</name>
<dbReference type="Proteomes" id="UP000265000">
    <property type="component" value="Unplaced"/>
</dbReference>
<dbReference type="Ensembl" id="ENSFHET00000011114.1">
    <property type="protein sequence ID" value="ENSFHEP00000003103.1"/>
    <property type="gene ID" value="ENSFHEG00000003931.1"/>
</dbReference>
<evidence type="ECO:0000313" key="4">
    <source>
        <dbReference type="Proteomes" id="UP000265000"/>
    </source>
</evidence>
<dbReference type="PANTHER" id="PTHR21616">
    <property type="entry name" value="CENTROSOME SPINDLE POLE ASSOCIATED PROTEIN"/>
    <property type="match status" value="1"/>
</dbReference>
<dbReference type="GeneTree" id="ENSGT00390000015084"/>
<keyword evidence="1" id="KW-0175">Coiled coil</keyword>
<dbReference type="InterPro" id="IPR026708">
    <property type="entry name" value="CSPP1"/>
</dbReference>
<feature type="compositionally biased region" description="Basic and acidic residues" evidence="2">
    <location>
        <begin position="182"/>
        <end position="207"/>
    </location>
</feature>
<feature type="region of interest" description="Disordered" evidence="2">
    <location>
        <begin position="427"/>
        <end position="454"/>
    </location>
</feature>
<evidence type="ECO:0000256" key="1">
    <source>
        <dbReference type="SAM" id="Coils"/>
    </source>
</evidence>
<feature type="region of interest" description="Disordered" evidence="2">
    <location>
        <begin position="313"/>
        <end position="332"/>
    </location>
</feature>
<feature type="compositionally biased region" description="Polar residues" evidence="2">
    <location>
        <begin position="1"/>
        <end position="14"/>
    </location>
</feature>
<dbReference type="AlphaFoldDB" id="A0A3Q2STE4"/>
<dbReference type="GO" id="GO:0005813">
    <property type="term" value="C:centrosome"/>
    <property type="evidence" value="ECO:0007669"/>
    <property type="project" value="InterPro"/>
</dbReference>
<dbReference type="PANTHER" id="PTHR21616:SF2">
    <property type="entry name" value="CENTROSOME AND SPINDLE POLE-ASSOCIATED PROTEIN 1"/>
    <property type="match status" value="1"/>
</dbReference>
<feature type="compositionally biased region" description="Basic and acidic residues" evidence="2">
    <location>
        <begin position="217"/>
        <end position="234"/>
    </location>
</feature>
<accession>A0A3Q2STE4</accession>
<feature type="compositionally biased region" description="Acidic residues" evidence="2">
    <location>
        <begin position="168"/>
        <end position="181"/>
    </location>
</feature>
<reference evidence="3" key="2">
    <citation type="submission" date="2025-09" db="UniProtKB">
        <authorList>
            <consortium name="Ensembl"/>
        </authorList>
    </citation>
    <scope>IDENTIFICATION</scope>
</reference>
<feature type="region of interest" description="Disordered" evidence="2">
    <location>
        <begin position="627"/>
        <end position="728"/>
    </location>
</feature>
<protein>
    <submittedName>
        <fullName evidence="3">Centrosome and spindle pole-associated protein 1-like</fullName>
    </submittedName>
</protein>
<feature type="region of interest" description="Disordered" evidence="2">
    <location>
        <begin position="1"/>
        <end position="23"/>
    </location>
</feature>
<feature type="compositionally biased region" description="Polar residues" evidence="2">
    <location>
        <begin position="428"/>
        <end position="443"/>
    </location>
</feature>
<evidence type="ECO:0000256" key="2">
    <source>
        <dbReference type="SAM" id="MobiDB-lite"/>
    </source>
</evidence>
<keyword evidence="4" id="KW-1185">Reference proteome</keyword>
<sequence>MPPSASAAQETSHNLDGDSGLSALGRDYEKKKQKLLLELQLEYKDYVSKKKESKGRLCDRQHQALSVPVVEEKISIKERLREERQKEYNLFLQEQPQTRRVTRGAPPVTSKNTQTGAPPRQKESPESRRNAATLTEAGDNRRSPDCRGHGPRRRRRWQIHQPKKTQSSEEELNTDEEEEDFDFRRGSRRERSTYEREYREGRGTAERRGRRALQNTREMEALSIRDRSSSDGTRKPGISPTPQNEKTSARSTPPTYKEEKELATGLMIGAVEERSVTQMKKEQYKQELLQQIAERQKNKIKEKKALLNVDATDPGKERLGATPQEHQSLTPDILDPKCDIRPESSPHRAPGLSPLVRYGPAFSQLPVNPFPPPGMGTVQMVPPLDYYAGIAGLQGPVGFPWVPVVPPVPHIVSSPDRSRHDAAFYQEGTRNQDPSSNQIQNRTIGGARQEETPPPRLATIRAINGSPLDVEALHADSSWQRRQSTQSYREALRQQVTEKEECTRKENEEKRRDAARLEAELVVYDPWGKGGGGAPIKDKHGNLVSNLYHMHRINSNRMTSQGAEAPVSQQEPSRQSPVQQNRYKEELKQQMEEHRRKQAEERERVRLAEEEEERRLAMERARIQQEYEEEQRREKNVRNKWKPRNQGETRETQEVISKTQKKQVAPQSARQTERSPSPPIPTCQSKQINKPSRPSSVAIPLESGTECTGSSPKPQPVPERKPPIPAGQQEVIRELSALRNFLRREQRELELELGQTKETRHAHLNKY</sequence>
<feature type="compositionally biased region" description="Basic and acidic residues" evidence="2">
    <location>
        <begin position="120"/>
        <end position="129"/>
    </location>
</feature>
<feature type="compositionally biased region" description="Polar residues" evidence="2">
    <location>
        <begin position="559"/>
        <end position="581"/>
    </location>
</feature>
<organism evidence="3 4">
    <name type="scientific">Fundulus heteroclitus</name>
    <name type="common">Killifish</name>
    <name type="synonym">Mummichog</name>
    <dbReference type="NCBI Taxonomy" id="8078"/>
    <lineage>
        <taxon>Eukaryota</taxon>
        <taxon>Metazoa</taxon>
        <taxon>Chordata</taxon>
        <taxon>Craniata</taxon>
        <taxon>Vertebrata</taxon>
        <taxon>Euteleostomi</taxon>
        <taxon>Actinopterygii</taxon>
        <taxon>Neopterygii</taxon>
        <taxon>Teleostei</taxon>
        <taxon>Neoteleostei</taxon>
        <taxon>Acanthomorphata</taxon>
        <taxon>Ovalentaria</taxon>
        <taxon>Atherinomorphae</taxon>
        <taxon>Cyprinodontiformes</taxon>
        <taxon>Fundulidae</taxon>
        <taxon>Fundulus</taxon>
    </lineage>
</organism>
<feature type="region of interest" description="Disordered" evidence="2">
    <location>
        <begin position="89"/>
        <end position="260"/>
    </location>
</feature>